<gene>
    <name evidence="1" type="ORF">SORBI_3001G455433</name>
</gene>
<accession>A0A1Z5SAQ6</accession>
<dbReference type="Proteomes" id="UP000000768">
    <property type="component" value="Chromosome 1"/>
</dbReference>
<proteinExistence type="predicted"/>
<keyword evidence="2" id="KW-1185">Reference proteome</keyword>
<dbReference type="InParanoid" id="A0A1Z5SAQ6"/>
<evidence type="ECO:0000313" key="1">
    <source>
        <dbReference type="EMBL" id="OQU92998.1"/>
    </source>
</evidence>
<name>A0A1Z5SAQ6_SORBI</name>
<dbReference type="Gramene" id="OQU92998">
    <property type="protein sequence ID" value="OQU92998"/>
    <property type="gene ID" value="SORBI_3001G455433"/>
</dbReference>
<protein>
    <submittedName>
        <fullName evidence="1">Uncharacterized protein</fullName>
    </submittedName>
</protein>
<evidence type="ECO:0000313" key="2">
    <source>
        <dbReference type="Proteomes" id="UP000000768"/>
    </source>
</evidence>
<reference evidence="2" key="2">
    <citation type="journal article" date="2018" name="Plant J.">
        <title>The Sorghum bicolor reference genome: improved assembly, gene annotations, a transcriptome atlas, and signatures of genome organization.</title>
        <authorList>
            <person name="McCormick R.F."/>
            <person name="Truong S.K."/>
            <person name="Sreedasyam A."/>
            <person name="Jenkins J."/>
            <person name="Shu S."/>
            <person name="Sims D."/>
            <person name="Kennedy M."/>
            <person name="Amirebrahimi M."/>
            <person name="Weers B.D."/>
            <person name="McKinley B."/>
            <person name="Mattison A."/>
            <person name="Morishige D.T."/>
            <person name="Grimwood J."/>
            <person name="Schmutz J."/>
            <person name="Mullet J.E."/>
        </authorList>
    </citation>
    <scope>NUCLEOTIDE SEQUENCE [LARGE SCALE GENOMIC DNA]</scope>
    <source>
        <strain evidence="2">cv. BTx623</strain>
    </source>
</reference>
<dbReference type="AlphaFoldDB" id="A0A1Z5SAQ6"/>
<reference evidence="1 2" key="1">
    <citation type="journal article" date="2009" name="Nature">
        <title>The Sorghum bicolor genome and the diversification of grasses.</title>
        <authorList>
            <person name="Paterson A.H."/>
            <person name="Bowers J.E."/>
            <person name="Bruggmann R."/>
            <person name="Dubchak I."/>
            <person name="Grimwood J."/>
            <person name="Gundlach H."/>
            <person name="Haberer G."/>
            <person name="Hellsten U."/>
            <person name="Mitros T."/>
            <person name="Poliakov A."/>
            <person name="Schmutz J."/>
            <person name="Spannagl M."/>
            <person name="Tang H."/>
            <person name="Wang X."/>
            <person name="Wicker T."/>
            <person name="Bharti A.K."/>
            <person name="Chapman J."/>
            <person name="Feltus F.A."/>
            <person name="Gowik U."/>
            <person name="Grigoriev I.V."/>
            <person name="Lyons E."/>
            <person name="Maher C.A."/>
            <person name="Martis M."/>
            <person name="Narechania A."/>
            <person name="Otillar R.P."/>
            <person name="Penning B.W."/>
            <person name="Salamov A.A."/>
            <person name="Wang Y."/>
            <person name="Zhang L."/>
            <person name="Carpita N.C."/>
            <person name="Freeling M."/>
            <person name="Gingle A.R."/>
            <person name="Hash C.T."/>
            <person name="Keller B."/>
            <person name="Klein P."/>
            <person name="Kresovich S."/>
            <person name="McCann M.C."/>
            <person name="Ming R."/>
            <person name="Peterson D.G."/>
            <person name="Mehboob-ur-Rahman"/>
            <person name="Ware D."/>
            <person name="Westhoff P."/>
            <person name="Mayer K.F."/>
            <person name="Messing J."/>
            <person name="Rokhsar D.S."/>
        </authorList>
    </citation>
    <scope>NUCLEOTIDE SEQUENCE [LARGE SCALE GENOMIC DNA]</scope>
    <source>
        <strain evidence="2">cv. BTx623</strain>
    </source>
</reference>
<organism evidence="1 2">
    <name type="scientific">Sorghum bicolor</name>
    <name type="common">Sorghum</name>
    <name type="synonym">Sorghum vulgare</name>
    <dbReference type="NCBI Taxonomy" id="4558"/>
    <lineage>
        <taxon>Eukaryota</taxon>
        <taxon>Viridiplantae</taxon>
        <taxon>Streptophyta</taxon>
        <taxon>Embryophyta</taxon>
        <taxon>Tracheophyta</taxon>
        <taxon>Spermatophyta</taxon>
        <taxon>Magnoliopsida</taxon>
        <taxon>Liliopsida</taxon>
        <taxon>Poales</taxon>
        <taxon>Poaceae</taxon>
        <taxon>PACMAD clade</taxon>
        <taxon>Panicoideae</taxon>
        <taxon>Andropogonodae</taxon>
        <taxon>Andropogoneae</taxon>
        <taxon>Sorghinae</taxon>
        <taxon>Sorghum</taxon>
    </lineage>
</organism>
<sequence>MFIMDIDCFKEWKHHHMLCTSLTALLEIECQLIQTEHTSLWKSCICITLVTRWTAQGYCPDRGW</sequence>
<dbReference type="OMA" id="KSCICIT"/>
<dbReference type="EMBL" id="CM000760">
    <property type="protein sequence ID" value="OQU92998.1"/>
    <property type="molecule type" value="Genomic_DNA"/>
</dbReference>